<sequence length="115" mass="12916">MSGLAGLEGLAYLACLLVSLAGVATIDRRWRLFVWDRPRAAVVVLVVGLAYFVLWDLAGIALGLFHRGDTRWMTGLQVAPELPVEELFFLVLLCWSTMCLWCGGRRWARHRGDAR</sequence>
<keyword evidence="10" id="KW-1185">Reference proteome</keyword>
<comment type="caution">
    <text evidence="9">The sequence shown here is derived from an EMBL/GenBank/DDBJ whole genome shotgun (WGS) entry which is preliminary data.</text>
</comment>
<protein>
    <submittedName>
        <fullName evidence="9">Lycopene cyclase domain-containing protein</fullName>
    </submittedName>
</protein>
<evidence type="ECO:0000256" key="6">
    <source>
        <dbReference type="ARBA" id="ARBA00023136"/>
    </source>
</evidence>
<keyword evidence="5 8" id="KW-1133">Transmembrane helix</keyword>
<feature type="transmembrane region" description="Helical" evidence="8">
    <location>
        <begin position="38"/>
        <end position="67"/>
    </location>
</feature>
<evidence type="ECO:0000256" key="7">
    <source>
        <dbReference type="ARBA" id="ARBA00023235"/>
    </source>
</evidence>
<evidence type="ECO:0000256" key="1">
    <source>
        <dbReference type="ARBA" id="ARBA00004141"/>
    </source>
</evidence>
<evidence type="ECO:0000256" key="5">
    <source>
        <dbReference type="ARBA" id="ARBA00022989"/>
    </source>
</evidence>
<name>A0ABS9PXM1_9MICO</name>
<dbReference type="Proteomes" id="UP001521931">
    <property type="component" value="Unassembled WGS sequence"/>
</dbReference>
<comment type="pathway">
    <text evidence="2">Carotenoid biosynthesis.</text>
</comment>
<accession>A0ABS9PXM1</accession>
<dbReference type="NCBIfam" id="TIGR03462">
    <property type="entry name" value="CarR_dom_SF"/>
    <property type="match status" value="1"/>
</dbReference>
<evidence type="ECO:0000313" key="10">
    <source>
        <dbReference type="Proteomes" id="UP001521931"/>
    </source>
</evidence>
<keyword evidence="4" id="KW-0125">Carotenoid biosynthesis</keyword>
<feature type="transmembrane region" description="Helical" evidence="8">
    <location>
        <begin position="6"/>
        <end position="26"/>
    </location>
</feature>
<evidence type="ECO:0000256" key="4">
    <source>
        <dbReference type="ARBA" id="ARBA00022746"/>
    </source>
</evidence>
<organism evidence="9 10">
    <name type="scientific">Arsenicicoccus bolidensis</name>
    <dbReference type="NCBI Taxonomy" id="229480"/>
    <lineage>
        <taxon>Bacteria</taxon>
        <taxon>Bacillati</taxon>
        <taxon>Actinomycetota</taxon>
        <taxon>Actinomycetes</taxon>
        <taxon>Micrococcales</taxon>
        <taxon>Intrasporangiaceae</taxon>
        <taxon>Arsenicicoccus</taxon>
    </lineage>
</organism>
<dbReference type="EMBL" id="JAKRCV010000001">
    <property type="protein sequence ID" value="MCG7320371.1"/>
    <property type="molecule type" value="Genomic_DNA"/>
</dbReference>
<comment type="subcellular location">
    <subcellularLocation>
        <location evidence="1">Membrane</location>
        <topology evidence="1">Multi-pass membrane protein</topology>
    </subcellularLocation>
</comment>
<evidence type="ECO:0000256" key="8">
    <source>
        <dbReference type="SAM" id="Phobius"/>
    </source>
</evidence>
<evidence type="ECO:0000256" key="2">
    <source>
        <dbReference type="ARBA" id="ARBA00004829"/>
    </source>
</evidence>
<keyword evidence="3 8" id="KW-0812">Transmembrane</keyword>
<reference evidence="9 10" key="1">
    <citation type="submission" date="2022-02" db="EMBL/GenBank/DDBJ databases">
        <title>Uncovering new skin microbiome diversity through culturing and metagenomics.</title>
        <authorList>
            <person name="Conlan S."/>
            <person name="Deming C."/>
            <person name="Nisc Comparative Sequencing Program N."/>
            <person name="Segre J.A."/>
        </authorList>
    </citation>
    <scope>NUCLEOTIDE SEQUENCE [LARGE SCALE GENOMIC DNA]</scope>
    <source>
        <strain evidence="9 10">ACRQZ</strain>
    </source>
</reference>
<feature type="transmembrane region" description="Helical" evidence="8">
    <location>
        <begin position="87"/>
        <end position="108"/>
    </location>
</feature>
<keyword evidence="6 8" id="KW-0472">Membrane</keyword>
<dbReference type="InterPro" id="IPR017825">
    <property type="entry name" value="Lycopene_cyclase_dom"/>
</dbReference>
<dbReference type="RefSeq" id="WP_019286900.1">
    <property type="nucleotide sequence ID" value="NZ_DAMCTM010000006.1"/>
</dbReference>
<keyword evidence="7" id="KW-0413">Isomerase</keyword>
<evidence type="ECO:0000256" key="3">
    <source>
        <dbReference type="ARBA" id="ARBA00022692"/>
    </source>
</evidence>
<gene>
    <name evidence="9" type="ORF">MHL29_00455</name>
</gene>
<evidence type="ECO:0000313" key="9">
    <source>
        <dbReference type="EMBL" id="MCG7320371.1"/>
    </source>
</evidence>
<proteinExistence type="predicted"/>